<feature type="transmembrane region" description="Helical" evidence="1">
    <location>
        <begin position="69"/>
        <end position="89"/>
    </location>
</feature>
<comment type="caution">
    <text evidence="2">The sequence shown here is derived from an EMBL/GenBank/DDBJ whole genome shotgun (WGS) entry which is preliminary data.</text>
</comment>
<evidence type="ECO:0000313" key="2">
    <source>
        <dbReference type="EMBL" id="CAK1585942.1"/>
    </source>
</evidence>
<accession>A0AAV1KUZ0</accession>
<dbReference type="AlphaFoldDB" id="A0AAV1KUZ0"/>
<evidence type="ECO:0000256" key="1">
    <source>
        <dbReference type="SAM" id="Phobius"/>
    </source>
</evidence>
<gene>
    <name evidence="2" type="ORF">PARMNEM_LOCUS6961</name>
</gene>
<dbReference type="InterPro" id="IPR045325">
    <property type="entry name" value="TMEM70/TMEM186/TMEM223"/>
</dbReference>
<feature type="transmembrane region" description="Helical" evidence="1">
    <location>
        <begin position="123"/>
        <end position="143"/>
    </location>
</feature>
<dbReference type="EMBL" id="CAVLGL010000080">
    <property type="protein sequence ID" value="CAK1585942.1"/>
    <property type="molecule type" value="Genomic_DNA"/>
</dbReference>
<dbReference type="PANTHER" id="PTHR14549:SF2">
    <property type="entry name" value="TRANSMEMBRANE PROTEIN 223"/>
    <property type="match status" value="1"/>
</dbReference>
<evidence type="ECO:0008006" key="4">
    <source>
        <dbReference type="Google" id="ProtNLM"/>
    </source>
</evidence>
<keyword evidence="1" id="KW-0812">Transmembrane</keyword>
<organism evidence="2 3">
    <name type="scientific">Parnassius mnemosyne</name>
    <name type="common">clouded apollo</name>
    <dbReference type="NCBI Taxonomy" id="213953"/>
    <lineage>
        <taxon>Eukaryota</taxon>
        <taxon>Metazoa</taxon>
        <taxon>Ecdysozoa</taxon>
        <taxon>Arthropoda</taxon>
        <taxon>Hexapoda</taxon>
        <taxon>Insecta</taxon>
        <taxon>Pterygota</taxon>
        <taxon>Neoptera</taxon>
        <taxon>Endopterygota</taxon>
        <taxon>Lepidoptera</taxon>
        <taxon>Glossata</taxon>
        <taxon>Ditrysia</taxon>
        <taxon>Papilionoidea</taxon>
        <taxon>Papilionidae</taxon>
        <taxon>Parnassiinae</taxon>
        <taxon>Parnassini</taxon>
        <taxon>Parnassius</taxon>
        <taxon>Driopa</taxon>
    </lineage>
</organism>
<sequence>MSLLSFATIVLKRGVTLRLSHYFSNINRNHVSRNYSFSSVTTKTVHDVNTKVAKDVILFKYENPTFFKYMNIFAIVQYMFWSYLGVFAFNSLRDAPVDKSTITDETPWFRRINLGENKYRNTLGTVALVVGTGSLAMVWMYTLKSVRYLILNKGGQHLTFVTYGPFGNNRIMKVPIENVSCKESRKLAKVQLPLKVKNTVMHYMLDMRGEFKNPLLFDSTAGLSRKW</sequence>
<dbReference type="GO" id="GO:0007399">
    <property type="term" value="P:nervous system development"/>
    <property type="evidence" value="ECO:0007669"/>
    <property type="project" value="TreeGrafter"/>
</dbReference>
<protein>
    <recommendedName>
        <fullName evidence="4">Transmembrane protein 223</fullName>
    </recommendedName>
</protein>
<dbReference type="InterPro" id="IPR026100">
    <property type="entry name" value="Tmem223"/>
</dbReference>
<name>A0AAV1KUZ0_9NEOP</name>
<keyword evidence="1" id="KW-1133">Transmembrane helix</keyword>
<keyword evidence="3" id="KW-1185">Reference proteome</keyword>
<dbReference type="Proteomes" id="UP001314205">
    <property type="component" value="Unassembled WGS sequence"/>
</dbReference>
<reference evidence="2 3" key="1">
    <citation type="submission" date="2023-11" db="EMBL/GenBank/DDBJ databases">
        <authorList>
            <person name="Hedman E."/>
            <person name="Englund M."/>
            <person name="Stromberg M."/>
            <person name="Nyberg Akerstrom W."/>
            <person name="Nylinder S."/>
            <person name="Jareborg N."/>
            <person name="Kallberg Y."/>
            <person name="Kronander E."/>
        </authorList>
    </citation>
    <scope>NUCLEOTIDE SEQUENCE [LARGE SCALE GENOMIC DNA]</scope>
</reference>
<proteinExistence type="predicted"/>
<dbReference type="PANTHER" id="PTHR14549">
    <property type="entry name" value="TRANSMEMBRANE PROTEIN 223"/>
    <property type="match status" value="1"/>
</dbReference>
<dbReference type="GO" id="GO:0005739">
    <property type="term" value="C:mitochondrion"/>
    <property type="evidence" value="ECO:0007669"/>
    <property type="project" value="TreeGrafter"/>
</dbReference>
<evidence type="ECO:0000313" key="3">
    <source>
        <dbReference type="Proteomes" id="UP001314205"/>
    </source>
</evidence>
<keyword evidence="1" id="KW-0472">Membrane</keyword>
<dbReference type="Pfam" id="PF06979">
    <property type="entry name" value="TMEM70"/>
    <property type="match status" value="1"/>
</dbReference>